<evidence type="ECO:0000313" key="3">
    <source>
        <dbReference type="Proteomes" id="UP000681317"/>
    </source>
</evidence>
<gene>
    <name evidence="2" type="ORF">LYSCAS_12040</name>
</gene>
<dbReference type="PANTHER" id="PTHR30399">
    <property type="entry name" value="UNCHARACTERIZED PROTEIN YGJP"/>
    <property type="match status" value="1"/>
</dbReference>
<dbReference type="InterPro" id="IPR053136">
    <property type="entry name" value="UTP_pyrophosphatase-like"/>
</dbReference>
<dbReference type="EMBL" id="AP024545">
    <property type="protein sequence ID" value="BCT92180.1"/>
    <property type="molecule type" value="Genomic_DNA"/>
</dbReference>
<dbReference type="Gene3D" id="3.30.2010.10">
    <property type="entry name" value="Metalloproteases ('zincins'), catalytic domain"/>
    <property type="match status" value="1"/>
</dbReference>
<proteinExistence type="predicted"/>
<sequence length="262" mass="30015">MSKLLRRLLAPRAPILERDVTSLELGDGRRVEIQRVRNPRARRLRLSVDERGARLTLPTRASLVSGERFLAEHRDWLADQLARYTLDGLPTLQRDITTTLPLRGAQVPLRWSEGRFTCVDFDALAGEIIVRAPARAGDAALRRALRDFYEGQARADVGRWLPKYLPSLPRPPRRVAFKVMSSQWGSLAPNDVVALDLALVLARPSAFEYVLVHELCHLLRADHSRAFWREVELRFPSWRDERDYFHAEGRRVKATLRTLLSG</sequence>
<dbReference type="InterPro" id="IPR002725">
    <property type="entry name" value="YgjP-like_metallopeptidase"/>
</dbReference>
<dbReference type="CDD" id="cd07344">
    <property type="entry name" value="M48_yhfN_like"/>
    <property type="match status" value="1"/>
</dbReference>
<accession>A0ABM7Q4P8</accession>
<dbReference type="PANTHER" id="PTHR30399:SF1">
    <property type="entry name" value="UTP PYROPHOSPHATASE"/>
    <property type="match status" value="1"/>
</dbReference>
<evidence type="ECO:0000313" key="2">
    <source>
        <dbReference type="EMBL" id="BCT92180.1"/>
    </source>
</evidence>
<evidence type="ECO:0000259" key="1">
    <source>
        <dbReference type="Pfam" id="PF01863"/>
    </source>
</evidence>
<protein>
    <recommendedName>
        <fullName evidence="1">YgjP-like metallopeptidase domain-containing protein</fullName>
    </recommendedName>
</protein>
<reference evidence="2 3" key="1">
    <citation type="submission" date="2021-03" db="EMBL/GenBank/DDBJ databases">
        <title>Complete Genome Sequences of Two Lysobacter Strains Isolated from Sea Water (Lysobacter caseinilyticus) and Soil (Lysobacter helvus) in South Korea.</title>
        <authorList>
            <person name="Watanabe Y."/>
            <person name="Arakawa K."/>
        </authorList>
    </citation>
    <scope>NUCLEOTIDE SEQUENCE [LARGE SCALE GENOMIC DNA]</scope>
    <source>
        <strain evidence="2 3">KVB24</strain>
    </source>
</reference>
<keyword evidence="3" id="KW-1185">Reference proteome</keyword>
<dbReference type="RefSeq" id="WP_213436731.1">
    <property type="nucleotide sequence ID" value="NZ_AP024545.1"/>
</dbReference>
<dbReference type="Proteomes" id="UP000681317">
    <property type="component" value="Chromosome"/>
</dbReference>
<organism evidence="2 3">
    <name type="scientific">Noviluteimonas caseinilytica</name>
    <dbReference type="NCBI Taxonomy" id="2675101"/>
    <lineage>
        <taxon>Bacteria</taxon>
        <taxon>Pseudomonadati</taxon>
        <taxon>Pseudomonadota</taxon>
        <taxon>Gammaproteobacteria</taxon>
        <taxon>Lysobacterales</taxon>
        <taxon>Lysobacteraceae</taxon>
        <taxon>Noviluteimonas</taxon>
    </lineage>
</organism>
<feature type="domain" description="YgjP-like metallopeptidase" evidence="1">
    <location>
        <begin position="42"/>
        <end position="245"/>
    </location>
</feature>
<dbReference type="Pfam" id="PF01863">
    <property type="entry name" value="YgjP-like"/>
    <property type="match status" value="1"/>
</dbReference>
<name>A0ABM7Q4P8_9GAMM</name>